<comment type="caution">
    <text evidence="2">The sequence shown here is derived from an EMBL/GenBank/DDBJ whole genome shotgun (WGS) entry which is preliminary data.</text>
</comment>
<sequence>RPLINTAGWIGITVGLLVPILLLFLGAGNEVPSEASGWMQRLPSINLPSFDFQYNGLFSWINLSSSTLLWIFTGIGGIILLTFLERVFNEIRMRYFFV</sequence>
<evidence type="ECO:0000313" key="2">
    <source>
        <dbReference type="EMBL" id="KKL46831.1"/>
    </source>
</evidence>
<dbReference type="EMBL" id="LAZR01033891">
    <property type="protein sequence ID" value="KKL46831.1"/>
    <property type="molecule type" value="Genomic_DNA"/>
</dbReference>
<keyword evidence="1" id="KW-0812">Transmembrane</keyword>
<feature type="transmembrane region" description="Helical" evidence="1">
    <location>
        <begin position="7"/>
        <end position="27"/>
    </location>
</feature>
<name>A0A0F9CZF1_9ZZZZ</name>
<gene>
    <name evidence="2" type="ORF">LCGC14_2341610</name>
</gene>
<protein>
    <submittedName>
        <fullName evidence="2">Uncharacterized protein</fullName>
    </submittedName>
</protein>
<dbReference type="AlphaFoldDB" id="A0A0F9CZF1"/>
<keyword evidence="1" id="KW-1133">Transmembrane helix</keyword>
<organism evidence="2">
    <name type="scientific">marine sediment metagenome</name>
    <dbReference type="NCBI Taxonomy" id="412755"/>
    <lineage>
        <taxon>unclassified sequences</taxon>
        <taxon>metagenomes</taxon>
        <taxon>ecological metagenomes</taxon>
    </lineage>
</organism>
<feature type="transmembrane region" description="Helical" evidence="1">
    <location>
        <begin position="57"/>
        <end position="84"/>
    </location>
</feature>
<reference evidence="2" key="1">
    <citation type="journal article" date="2015" name="Nature">
        <title>Complex archaea that bridge the gap between prokaryotes and eukaryotes.</title>
        <authorList>
            <person name="Spang A."/>
            <person name="Saw J.H."/>
            <person name="Jorgensen S.L."/>
            <person name="Zaremba-Niedzwiedzka K."/>
            <person name="Martijn J."/>
            <person name="Lind A.E."/>
            <person name="van Eijk R."/>
            <person name="Schleper C."/>
            <person name="Guy L."/>
            <person name="Ettema T.J."/>
        </authorList>
    </citation>
    <scope>NUCLEOTIDE SEQUENCE</scope>
</reference>
<feature type="non-terminal residue" evidence="2">
    <location>
        <position position="1"/>
    </location>
</feature>
<accession>A0A0F9CZF1</accession>
<evidence type="ECO:0000256" key="1">
    <source>
        <dbReference type="SAM" id="Phobius"/>
    </source>
</evidence>
<keyword evidence="1" id="KW-0472">Membrane</keyword>
<proteinExistence type="predicted"/>